<gene>
    <name evidence="1" type="ORF">S03H2_66840</name>
</gene>
<name>X1KPV1_9ZZZZ</name>
<evidence type="ECO:0000313" key="1">
    <source>
        <dbReference type="EMBL" id="GAH84028.1"/>
    </source>
</evidence>
<protein>
    <submittedName>
        <fullName evidence="1">Uncharacterized protein</fullName>
    </submittedName>
</protein>
<sequence length="41" mass="4418">MATYLGLWLLALTKLAAVVNNVILISKTLDPLTYGWGLALS</sequence>
<organism evidence="1">
    <name type="scientific">marine sediment metagenome</name>
    <dbReference type="NCBI Taxonomy" id="412755"/>
    <lineage>
        <taxon>unclassified sequences</taxon>
        <taxon>metagenomes</taxon>
        <taxon>ecological metagenomes</taxon>
    </lineage>
</organism>
<dbReference type="EMBL" id="BARU01043687">
    <property type="protein sequence ID" value="GAH84028.1"/>
    <property type="molecule type" value="Genomic_DNA"/>
</dbReference>
<dbReference type="AlphaFoldDB" id="X1KPV1"/>
<feature type="non-terminal residue" evidence="1">
    <location>
        <position position="41"/>
    </location>
</feature>
<reference evidence="1" key="1">
    <citation type="journal article" date="2014" name="Front. Microbiol.">
        <title>High frequency of phylogenetically diverse reductive dehalogenase-homologous genes in deep subseafloor sedimentary metagenomes.</title>
        <authorList>
            <person name="Kawai M."/>
            <person name="Futagami T."/>
            <person name="Toyoda A."/>
            <person name="Takaki Y."/>
            <person name="Nishi S."/>
            <person name="Hori S."/>
            <person name="Arai W."/>
            <person name="Tsubouchi T."/>
            <person name="Morono Y."/>
            <person name="Uchiyama I."/>
            <person name="Ito T."/>
            <person name="Fujiyama A."/>
            <person name="Inagaki F."/>
            <person name="Takami H."/>
        </authorList>
    </citation>
    <scope>NUCLEOTIDE SEQUENCE</scope>
    <source>
        <strain evidence="1">Expedition CK06-06</strain>
    </source>
</reference>
<accession>X1KPV1</accession>
<proteinExistence type="predicted"/>
<comment type="caution">
    <text evidence="1">The sequence shown here is derived from an EMBL/GenBank/DDBJ whole genome shotgun (WGS) entry which is preliminary data.</text>
</comment>